<evidence type="ECO:0000259" key="1">
    <source>
        <dbReference type="Pfam" id="PF25132"/>
    </source>
</evidence>
<evidence type="ECO:0000313" key="2">
    <source>
        <dbReference type="EMBL" id="MEQ2253963.1"/>
    </source>
</evidence>
<dbReference type="InterPro" id="IPR056745">
    <property type="entry name" value="TYW2_N"/>
</dbReference>
<dbReference type="EMBL" id="JAHRIQ010101497">
    <property type="protein sequence ID" value="MEQ2253963.1"/>
    <property type="molecule type" value="Genomic_DNA"/>
</dbReference>
<accession>A0ABV0VCB0</accession>
<proteinExistence type="predicted"/>
<gene>
    <name evidence="2" type="ORF">ILYODFUR_037924</name>
</gene>
<organism evidence="2 3">
    <name type="scientific">Ilyodon furcidens</name>
    <name type="common">goldbreast splitfin</name>
    <dbReference type="NCBI Taxonomy" id="33524"/>
    <lineage>
        <taxon>Eukaryota</taxon>
        <taxon>Metazoa</taxon>
        <taxon>Chordata</taxon>
        <taxon>Craniata</taxon>
        <taxon>Vertebrata</taxon>
        <taxon>Euteleostomi</taxon>
        <taxon>Actinopterygii</taxon>
        <taxon>Neopterygii</taxon>
        <taxon>Teleostei</taxon>
        <taxon>Neoteleostei</taxon>
        <taxon>Acanthomorphata</taxon>
        <taxon>Ovalentaria</taxon>
        <taxon>Atherinomorphae</taxon>
        <taxon>Cyprinodontiformes</taxon>
        <taxon>Goodeidae</taxon>
        <taxon>Ilyodon</taxon>
    </lineage>
</organism>
<evidence type="ECO:0000313" key="3">
    <source>
        <dbReference type="Proteomes" id="UP001482620"/>
    </source>
</evidence>
<sequence>MDGVPCLRVSRCQTQQFRGYLQSRGMLDQRFNLVKHPDGTVLLPILSSCLSQLDLLSLRNTLASDVCDLTWSQVTTKGFTHFIVWIDVDCLFSIKADRLECS</sequence>
<feature type="domain" description="TYW2 N-terminal" evidence="1">
    <location>
        <begin position="13"/>
        <end position="72"/>
    </location>
</feature>
<reference evidence="2 3" key="1">
    <citation type="submission" date="2021-06" db="EMBL/GenBank/DDBJ databases">
        <authorList>
            <person name="Palmer J.M."/>
        </authorList>
    </citation>
    <scope>NUCLEOTIDE SEQUENCE [LARGE SCALE GENOMIC DNA]</scope>
    <source>
        <strain evidence="3">if_2019</strain>
        <tissue evidence="2">Muscle</tissue>
    </source>
</reference>
<name>A0ABV0VCB0_9TELE</name>
<keyword evidence="3" id="KW-1185">Reference proteome</keyword>
<dbReference type="Pfam" id="PF25132">
    <property type="entry name" value="TYW2_N"/>
    <property type="match status" value="1"/>
</dbReference>
<dbReference type="Proteomes" id="UP001482620">
    <property type="component" value="Unassembled WGS sequence"/>
</dbReference>
<protein>
    <recommendedName>
        <fullName evidence="1">TYW2 N-terminal domain-containing protein</fullName>
    </recommendedName>
</protein>
<comment type="caution">
    <text evidence="2">The sequence shown here is derived from an EMBL/GenBank/DDBJ whole genome shotgun (WGS) entry which is preliminary data.</text>
</comment>